<dbReference type="Proteomes" id="UP001060085">
    <property type="component" value="Linkage Group LG03"/>
</dbReference>
<dbReference type="EMBL" id="CM044703">
    <property type="protein sequence ID" value="KAI5673715.1"/>
    <property type="molecule type" value="Genomic_DNA"/>
</dbReference>
<keyword evidence="2" id="KW-1185">Reference proteome</keyword>
<comment type="caution">
    <text evidence="1">The sequence shown here is derived from an EMBL/GenBank/DDBJ whole genome shotgun (WGS) entry which is preliminary data.</text>
</comment>
<reference evidence="2" key="1">
    <citation type="journal article" date="2023" name="Nat. Plants">
        <title>Single-cell RNA sequencing provides a high-resolution roadmap for understanding the multicellular compartmentation of specialized metabolism.</title>
        <authorList>
            <person name="Sun S."/>
            <person name="Shen X."/>
            <person name="Li Y."/>
            <person name="Li Y."/>
            <person name="Wang S."/>
            <person name="Li R."/>
            <person name="Zhang H."/>
            <person name="Shen G."/>
            <person name="Guo B."/>
            <person name="Wei J."/>
            <person name="Xu J."/>
            <person name="St-Pierre B."/>
            <person name="Chen S."/>
            <person name="Sun C."/>
        </authorList>
    </citation>
    <scope>NUCLEOTIDE SEQUENCE [LARGE SCALE GENOMIC DNA]</scope>
</reference>
<sequence>MGNFLVVLGLLLPTLLITGVQSVKAVCYERDDMNDLADEQLISLNDTNINIGIQKKMMRSTNGVFLLEWAKCYAEAVINSAFQNSLSMLVKGYFYLSYIFTRKMKLSMNSSPYQEEMKMKMRARTHTDITIFLMQIIIGIRMWF</sequence>
<name>A0ACC0BM06_CATRO</name>
<evidence type="ECO:0000313" key="1">
    <source>
        <dbReference type="EMBL" id="KAI5673715.1"/>
    </source>
</evidence>
<gene>
    <name evidence="1" type="ORF">M9H77_14079</name>
</gene>
<evidence type="ECO:0000313" key="2">
    <source>
        <dbReference type="Proteomes" id="UP001060085"/>
    </source>
</evidence>
<proteinExistence type="predicted"/>
<organism evidence="1 2">
    <name type="scientific">Catharanthus roseus</name>
    <name type="common">Madagascar periwinkle</name>
    <name type="synonym">Vinca rosea</name>
    <dbReference type="NCBI Taxonomy" id="4058"/>
    <lineage>
        <taxon>Eukaryota</taxon>
        <taxon>Viridiplantae</taxon>
        <taxon>Streptophyta</taxon>
        <taxon>Embryophyta</taxon>
        <taxon>Tracheophyta</taxon>
        <taxon>Spermatophyta</taxon>
        <taxon>Magnoliopsida</taxon>
        <taxon>eudicotyledons</taxon>
        <taxon>Gunneridae</taxon>
        <taxon>Pentapetalae</taxon>
        <taxon>asterids</taxon>
        <taxon>lamiids</taxon>
        <taxon>Gentianales</taxon>
        <taxon>Apocynaceae</taxon>
        <taxon>Rauvolfioideae</taxon>
        <taxon>Vinceae</taxon>
        <taxon>Catharanthinae</taxon>
        <taxon>Catharanthus</taxon>
    </lineage>
</organism>
<accession>A0ACC0BM06</accession>
<protein>
    <submittedName>
        <fullName evidence="1">Uncharacterized protein</fullName>
    </submittedName>
</protein>